<evidence type="ECO:0000256" key="1">
    <source>
        <dbReference type="SAM" id="MobiDB-lite"/>
    </source>
</evidence>
<dbReference type="Proteomes" id="UP000236319">
    <property type="component" value="Unassembled WGS sequence"/>
</dbReference>
<sequence>MEDLLQVLSSLVSDRVRHFELVKIKNDLAHRKAYILVADGGLHLVTCSLGGLLKGGRFMYDCIKRVEKRNNVITLHFTATPGLPVESLDIAMPSDTHLYAKIKVAMGANHMRYHYEEAESSSDEGSDDTSDTEVPERTLLPFRGYKKVTLRGYFFFMRDSFEHTSFTSGSLMRLQDVGRGMSINVNIREPMPVHSPHLESPQNLHQYTRGFLNDLGLVEVLVDGYYNKRMNLNNDLATWSCYHVLVKTESSLLAYFIFRRLYMPPMFDICQDISMRFEVPLSSVEDKHLSVLYNEICTTANSLTPVDEYNVWYKDLIQARLDTLRFNHTMYAFMKRKGSIVPSYNKLIKGFILSALRLLPRDCVDPHVIQAMKDPMALTSDDPMDYIYHVKALVFGIGDADESPERRELMNRFDMRLADYIAICIDELLMGSHLSLAVFTRYLNAMPDDAYKKKLYEVTAYLVHFRSNDFNEDYSSSLLNKIIESYRVDIGHYISNAHFSKRMIEEGFFIHQYAEDLRHRDGKYNPYLTLVSDILEQCRGDIIVERVLKKFLDIPQPIDASYLPLLKCLIGMLRRNVGNYKIVMIITAILTNFSFHSAAFKDHMIRHGIASVLIDNMLSSEEQIVLSTLKLMINITKATEHQQEFISQGVMSNFISLLEVQMHHGYRYITFIQTYCGRHMEIVSLSAGVLGQLFNYKLLRMTANQIFRLEFITEVMIFSFHIGSADPNHMVMIMFCLKKVPKTGPVYIKIGKHVIRSIMLNLKVYSDDDFVVNALELLLELSKRVQNCIVMRHIGILDAIAEVPLNDTLVQIANKLKERVTLKTRCVTLKLQ</sequence>
<evidence type="ECO:0000313" key="3">
    <source>
        <dbReference type="Proteomes" id="UP000236319"/>
    </source>
</evidence>
<feature type="region of interest" description="Disordered" evidence="1">
    <location>
        <begin position="116"/>
        <end position="135"/>
    </location>
</feature>
<dbReference type="SUPFAM" id="SSF48371">
    <property type="entry name" value="ARM repeat"/>
    <property type="match status" value="1"/>
</dbReference>
<dbReference type="EMBL" id="BDSA01000006">
    <property type="protein sequence ID" value="GBE62732.1"/>
    <property type="molecule type" value="Genomic_DNA"/>
</dbReference>
<dbReference type="Gene3D" id="1.25.10.10">
    <property type="entry name" value="Leucine-rich Repeat Variant"/>
    <property type="match status" value="1"/>
</dbReference>
<protein>
    <submittedName>
        <fullName evidence="2">ARM repeat containing protein, putative</fullName>
    </submittedName>
</protein>
<name>A0A2H6KIB0_9APIC</name>
<accession>A0A2H6KIB0</accession>
<dbReference type="GeneID" id="39876502"/>
<feature type="compositionally biased region" description="Acidic residues" evidence="1">
    <location>
        <begin position="118"/>
        <end position="133"/>
    </location>
</feature>
<dbReference type="VEuPathDB" id="PiroplasmaDB:BOVATA_042250"/>
<dbReference type="AlphaFoldDB" id="A0A2H6KIB0"/>
<dbReference type="InterPro" id="IPR011989">
    <property type="entry name" value="ARM-like"/>
</dbReference>
<gene>
    <name evidence="2" type="ORF">BOVATA_042250</name>
</gene>
<dbReference type="InterPro" id="IPR016024">
    <property type="entry name" value="ARM-type_fold"/>
</dbReference>
<proteinExistence type="predicted"/>
<organism evidence="2 3">
    <name type="scientific">Babesia ovata</name>
    <dbReference type="NCBI Taxonomy" id="189622"/>
    <lineage>
        <taxon>Eukaryota</taxon>
        <taxon>Sar</taxon>
        <taxon>Alveolata</taxon>
        <taxon>Apicomplexa</taxon>
        <taxon>Aconoidasida</taxon>
        <taxon>Piroplasmida</taxon>
        <taxon>Babesiidae</taxon>
        <taxon>Babesia</taxon>
    </lineage>
</organism>
<comment type="caution">
    <text evidence="2">The sequence shown here is derived from an EMBL/GenBank/DDBJ whole genome shotgun (WGS) entry which is preliminary data.</text>
</comment>
<keyword evidence="3" id="KW-1185">Reference proteome</keyword>
<reference evidence="2 3" key="1">
    <citation type="journal article" date="2017" name="BMC Genomics">
        <title>Whole-genome assembly of Babesia ovata and comparative genomics between closely related pathogens.</title>
        <authorList>
            <person name="Yamagishi J."/>
            <person name="Asada M."/>
            <person name="Hakimi H."/>
            <person name="Tanaka T.Q."/>
            <person name="Sugimoto C."/>
            <person name="Kawazu S."/>
        </authorList>
    </citation>
    <scope>NUCLEOTIDE SEQUENCE [LARGE SCALE GENOMIC DNA]</scope>
    <source>
        <strain evidence="2 3">Miyake</strain>
    </source>
</reference>
<evidence type="ECO:0000313" key="2">
    <source>
        <dbReference type="EMBL" id="GBE62732.1"/>
    </source>
</evidence>
<dbReference type="OrthoDB" id="364513at2759"/>
<dbReference type="RefSeq" id="XP_028868975.1">
    <property type="nucleotide sequence ID" value="XM_029013142.1"/>
</dbReference>